<evidence type="ECO:0000256" key="9">
    <source>
        <dbReference type="SAM" id="Phobius"/>
    </source>
</evidence>
<dbReference type="RefSeq" id="WP_359277089.1">
    <property type="nucleotide sequence ID" value="NZ_JBEZNA010000093.1"/>
</dbReference>
<evidence type="ECO:0000256" key="4">
    <source>
        <dbReference type="ARBA" id="ARBA00022692"/>
    </source>
</evidence>
<keyword evidence="4 9" id="KW-0812">Transmembrane</keyword>
<sequence length="455" mass="47278">MTSTPRVRAAAAVAALTAGWLLTRAAMVWLLAHDHLPWLGSGSVSHELDRLYTRWRETLDRGAYPAGDPLWQYPPGAGPALLLPGLLLPRLPYPWAFTAVTLAADAAVTAALVRTGLSRGTAPAAPGDGRGPLGALLWTAGLPLLLHLPLARFDVQVTALAVFALLAVDRLPRLGGALAALGALAKAWPVLTLIGAEPGRAARRAWTSAALTAVTLLALLASLFTDTLSFVRQQGERGVQIESLGGTLLSLATHAGWPGQVRYRYGSMELVGPGAGAVAAASLALTLAALVLIALWRLRAVRAALLHGHWPRAVRHDAALAAVLLLTVTSRVISPQYMIWLLGVAAVCLTLRSTTQRPVALLVTAATALSALAYPVLYEEVTARTWTGCLVMAVRNGLLVAAAVLSCARVARVSGAGRASRPSPAPGGGTTAPASRPARRPSAPTATGTRPAARD</sequence>
<dbReference type="InterPro" id="IPR018584">
    <property type="entry name" value="GT87"/>
</dbReference>
<evidence type="ECO:0000256" key="5">
    <source>
        <dbReference type="ARBA" id="ARBA00022989"/>
    </source>
</evidence>
<proteinExistence type="inferred from homology"/>
<name>A0ABV3EXK6_9ACTN</name>
<evidence type="ECO:0000256" key="2">
    <source>
        <dbReference type="ARBA" id="ARBA00022475"/>
    </source>
</evidence>
<feature type="transmembrane region" description="Helical" evidence="9">
    <location>
        <begin position="359"/>
        <end position="378"/>
    </location>
</feature>
<reference evidence="10 11" key="1">
    <citation type="submission" date="2024-06" db="EMBL/GenBank/DDBJ databases">
        <title>The Natural Products Discovery Center: Release of the First 8490 Sequenced Strains for Exploring Actinobacteria Biosynthetic Diversity.</title>
        <authorList>
            <person name="Kalkreuter E."/>
            <person name="Kautsar S.A."/>
            <person name="Yang D."/>
            <person name="Bader C.D."/>
            <person name="Teijaro C.N."/>
            <person name="Fluegel L."/>
            <person name="Davis C.M."/>
            <person name="Simpson J.R."/>
            <person name="Lauterbach L."/>
            <person name="Steele A.D."/>
            <person name="Gui C."/>
            <person name="Meng S."/>
            <person name="Li G."/>
            <person name="Viehrig K."/>
            <person name="Ye F."/>
            <person name="Su P."/>
            <person name="Kiefer A.F."/>
            <person name="Nichols A."/>
            <person name="Cepeda A.J."/>
            <person name="Yan W."/>
            <person name="Fan B."/>
            <person name="Jiang Y."/>
            <person name="Adhikari A."/>
            <person name="Zheng C.-J."/>
            <person name="Schuster L."/>
            <person name="Cowan T.M."/>
            <person name="Smanski M.J."/>
            <person name="Chevrette M.G."/>
            <person name="De Carvalho L.P.S."/>
            <person name="Shen B."/>
        </authorList>
    </citation>
    <scope>NUCLEOTIDE SEQUENCE [LARGE SCALE GENOMIC DNA]</scope>
    <source>
        <strain evidence="10 11">NPDC048117</strain>
    </source>
</reference>
<protein>
    <submittedName>
        <fullName evidence="10">Glycosyltransferase 87 family protein</fullName>
    </submittedName>
</protein>
<evidence type="ECO:0000313" key="11">
    <source>
        <dbReference type="Proteomes" id="UP001551584"/>
    </source>
</evidence>
<evidence type="ECO:0000256" key="8">
    <source>
        <dbReference type="SAM" id="MobiDB-lite"/>
    </source>
</evidence>
<feature type="transmembrane region" description="Helical" evidence="9">
    <location>
        <begin position="133"/>
        <end position="151"/>
    </location>
</feature>
<evidence type="ECO:0000256" key="3">
    <source>
        <dbReference type="ARBA" id="ARBA00022679"/>
    </source>
</evidence>
<feature type="transmembrane region" description="Helical" evidence="9">
    <location>
        <begin position="93"/>
        <end position="113"/>
    </location>
</feature>
<comment type="similarity">
    <text evidence="7">Belongs to the glycosyltransferase 87 family.</text>
</comment>
<evidence type="ECO:0000256" key="7">
    <source>
        <dbReference type="ARBA" id="ARBA00024033"/>
    </source>
</evidence>
<evidence type="ECO:0000256" key="1">
    <source>
        <dbReference type="ARBA" id="ARBA00004651"/>
    </source>
</evidence>
<accession>A0ABV3EXK6</accession>
<feature type="transmembrane region" description="Helical" evidence="9">
    <location>
        <begin position="171"/>
        <end position="194"/>
    </location>
</feature>
<gene>
    <name evidence="10" type="ORF">AB0D95_27345</name>
</gene>
<feature type="transmembrane region" description="Helical" evidence="9">
    <location>
        <begin position="275"/>
        <end position="298"/>
    </location>
</feature>
<comment type="caution">
    <text evidence="10">The sequence shown here is derived from an EMBL/GenBank/DDBJ whole genome shotgun (WGS) entry which is preliminary data.</text>
</comment>
<feature type="transmembrane region" description="Helical" evidence="9">
    <location>
        <begin position="206"/>
        <end position="224"/>
    </location>
</feature>
<organism evidence="10 11">
    <name type="scientific">Streptomyces chilikensis</name>
    <dbReference type="NCBI Taxonomy" id="1194079"/>
    <lineage>
        <taxon>Bacteria</taxon>
        <taxon>Bacillati</taxon>
        <taxon>Actinomycetota</taxon>
        <taxon>Actinomycetes</taxon>
        <taxon>Kitasatosporales</taxon>
        <taxon>Streptomycetaceae</taxon>
        <taxon>Streptomyces</taxon>
    </lineage>
</organism>
<feature type="region of interest" description="Disordered" evidence="8">
    <location>
        <begin position="416"/>
        <end position="455"/>
    </location>
</feature>
<dbReference type="Pfam" id="PF09594">
    <property type="entry name" value="GT87"/>
    <property type="match status" value="1"/>
</dbReference>
<dbReference type="Proteomes" id="UP001551584">
    <property type="component" value="Unassembled WGS sequence"/>
</dbReference>
<keyword evidence="2" id="KW-1003">Cell membrane</keyword>
<keyword evidence="6 9" id="KW-0472">Membrane</keyword>
<keyword evidence="5 9" id="KW-1133">Transmembrane helix</keyword>
<keyword evidence="11" id="KW-1185">Reference proteome</keyword>
<evidence type="ECO:0000313" key="10">
    <source>
        <dbReference type="EMBL" id="MEU9580940.1"/>
    </source>
</evidence>
<dbReference type="EMBL" id="JBEZNA010000093">
    <property type="protein sequence ID" value="MEU9580940.1"/>
    <property type="molecule type" value="Genomic_DNA"/>
</dbReference>
<feature type="compositionally biased region" description="Low complexity" evidence="8">
    <location>
        <begin position="431"/>
        <end position="455"/>
    </location>
</feature>
<keyword evidence="3" id="KW-0808">Transferase</keyword>
<comment type="subcellular location">
    <subcellularLocation>
        <location evidence="1">Cell membrane</location>
        <topology evidence="1">Multi-pass membrane protein</topology>
    </subcellularLocation>
</comment>
<evidence type="ECO:0000256" key="6">
    <source>
        <dbReference type="ARBA" id="ARBA00023136"/>
    </source>
</evidence>